<feature type="compositionally biased region" description="Pro residues" evidence="1">
    <location>
        <begin position="50"/>
        <end position="59"/>
    </location>
</feature>
<feature type="compositionally biased region" description="Polar residues" evidence="1">
    <location>
        <begin position="1"/>
        <end position="20"/>
    </location>
</feature>
<feature type="region of interest" description="Disordered" evidence="1">
    <location>
        <begin position="1"/>
        <end position="123"/>
    </location>
</feature>
<organism evidence="2 3">
    <name type="scientific">Ascaris lumbricoides</name>
    <name type="common">Giant roundworm</name>
    <dbReference type="NCBI Taxonomy" id="6252"/>
    <lineage>
        <taxon>Eukaryota</taxon>
        <taxon>Metazoa</taxon>
        <taxon>Ecdysozoa</taxon>
        <taxon>Nematoda</taxon>
        <taxon>Chromadorea</taxon>
        <taxon>Rhabditida</taxon>
        <taxon>Spirurina</taxon>
        <taxon>Ascaridomorpha</taxon>
        <taxon>Ascaridoidea</taxon>
        <taxon>Ascarididae</taxon>
        <taxon>Ascaris</taxon>
    </lineage>
</organism>
<sequence>MRSEYAITNNTPSMPLTNGSERAVDVPTSIRSLPPRPPTRLPTHGKSPSSPRPPPPPYNPKNNKTSNKTPNKPPPPPYPGRSATPSNGIDFAPQDSSTPKGDRECGSTSVVAEGQRREVIRDKEERQEKAMSVYENVENNEARNESTVWYEYGCV</sequence>
<evidence type="ECO:0000313" key="3">
    <source>
        <dbReference type="WBParaSite" id="ALUE_0001633201-mRNA-1"/>
    </source>
</evidence>
<evidence type="ECO:0000313" key="2">
    <source>
        <dbReference type="Proteomes" id="UP000036681"/>
    </source>
</evidence>
<keyword evidence="2" id="KW-1185">Reference proteome</keyword>
<proteinExistence type="predicted"/>
<reference evidence="3" key="1">
    <citation type="submission" date="2017-02" db="UniProtKB">
        <authorList>
            <consortium name="WormBaseParasite"/>
        </authorList>
    </citation>
    <scope>IDENTIFICATION</scope>
</reference>
<dbReference type="AlphaFoldDB" id="A0A0M3IE37"/>
<protein>
    <submittedName>
        <fullName evidence="3">WH2 domain-containing protein</fullName>
    </submittedName>
</protein>
<feature type="compositionally biased region" description="Basic and acidic residues" evidence="1">
    <location>
        <begin position="114"/>
        <end position="123"/>
    </location>
</feature>
<feature type="compositionally biased region" description="Low complexity" evidence="1">
    <location>
        <begin position="60"/>
        <end position="70"/>
    </location>
</feature>
<name>A0A0M3IE37_ASCLU</name>
<accession>A0A0M3IE37</accession>
<dbReference type="Proteomes" id="UP000036681">
    <property type="component" value="Unplaced"/>
</dbReference>
<evidence type="ECO:0000256" key="1">
    <source>
        <dbReference type="SAM" id="MobiDB-lite"/>
    </source>
</evidence>
<dbReference type="WBParaSite" id="ALUE_0001633201-mRNA-1">
    <property type="protein sequence ID" value="ALUE_0001633201-mRNA-1"/>
    <property type="gene ID" value="ALUE_0001633201"/>
</dbReference>